<evidence type="ECO:0000313" key="5">
    <source>
        <dbReference type="Proteomes" id="UP000676853"/>
    </source>
</evidence>
<protein>
    <submittedName>
        <fullName evidence="4">NUDIX domain-containing protein</fullName>
    </submittedName>
</protein>
<reference evidence="4 5" key="1">
    <citation type="submission" date="2021-04" db="EMBL/GenBank/DDBJ databases">
        <title>Whole genome sequence analysis of a thiophenic sulfur metabolizing bacteria.</title>
        <authorList>
            <person name="Akhtar N."/>
            <person name="Akram J."/>
            <person name="Aslam A."/>
        </authorList>
    </citation>
    <scope>NUCLEOTIDE SEQUENCE [LARGE SCALE GENOMIC DNA]</scope>
    <source>
        <strain evidence="4 5">3OW</strain>
    </source>
</reference>
<dbReference type="InterPro" id="IPR020084">
    <property type="entry name" value="NUDIX_hydrolase_CS"/>
</dbReference>
<dbReference type="Proteomes" id="UP000676853">
    <property type="component" value="Unassembled WGS sequence"/>
</dbReference>
<keyword evidence="5" id="KW-1185">Reference proteome</keyword>
<keyword evidence="1" id="KW-0378">Hydrolase</keyword>
<feature type="domain" description="Nudix hydrolase" evidence="3">
    <location>
        <begin position="63"/>
        <end position="191"/>
    </location>
</feature>
<dbReference type="InterPro" id="IPR015797">
    <property type="entry name" value="NUDIX_hydrolase-like_dom_sf"/>
</dbReference>
<dbReference type="SUPFAM" id="SSF55811">
    <property type="entry name" value="Nudix"/>
    <property type="match status" value="1"/>
</dbReference>
<dbReference type="Pfam" id="PF00293">
    <property type="entry name" value="NUDIX"/>
    <property type="match status" value="1"/>
</dbReference>
<sequence length="218" mass="22925">MPVRAVRIAHGPDTSARAPRCPGFGSYCGEKEGTAVEEIVALYDDAGRPSGSAPRSRVRAENLRHGTTGILVFDSAGRIYVHRRTPVKDVYPGLRDFCAGGVLLAGESPDDGAAREAFEELGVHGVALRPVGVRAYADARTRFVCFQYVCTYDGAVVHQPEEVASGEWMAPADLLAAVAADPADFVPDSVELALHLVSAGGGSGQDSSDESAARRIDG</sequence>
<proteinExistence type="predicted"/>
<organism evidence="4 5">
    <name type="scientific">Tsukamurella paurometabola</name>
    <name type="common">Corynebacterium paurometabolum</name>
    <dbReference type="NCBI Taxonomy" id="2061"/>
    <lineage>
        <taxon>Bacteria</taxon>
        <taxon>Bacillati</taxon>
        <taxon>Actinomycetota</taxon>
        <taxon>Actinomycetes</taxon>
        <taxon>Mycobacteriales</taxon>
        <taxon>Tsukamurellaceae</taxon>
        <taxon>Tsukamurella</taxon>
    </lineage>
</organism>
<feature type="region of interest" description="Disordered" evidence="2">
    <location>
        <begin position="199"/>
        <end position="218"/>
    </location>
</feature>
<dbReference type="Gene3D" id="3.90.79.10">
    <property type="entry name" value="Nucleoside Triphosphate Pyrophosphohydrolase"/>
    <property type="match status" value="1"/>
</dbReference>
<name>A0ABS5NCI7_TSUPA</name>
<dbReference type="PROSITE" id="PS51462">
    <property type="entry name" value="NUDIX"/>
    <property type="match status" value="1"/>
</dbReference>
<dbReference type="PROSITE" id="PS00893">
    <property type="entry name" value="NUDIX_BOX"/>
    <property type="match status" value="1"/>
</dbReference>
<evidence type="ECO:0000256" key="1">
    <source>
        <dbReference type="ARBA" id="ARBA00022801"/>
    </source>
</evidence>
<accession>A0ABS5NCI7</accession>
<comment type="caution">
    <text evidence="4">The sequence shown here is derived from an EMBL/GenBank/DDBJ whole genome shotgun (WGS) entry which is preliminary data.</text>
</comment>
<evidence type="ECO:0000256" key="2">
    <source>
        <dbReference type="SAM" id="MobiDB-lite"/>
    </source>
</evidence>
<evidence type="ECO:0000259" key="3">
    <source>
        <dbReference type="PROSITE" id="PS51462"/>
    </source>
</evidence>
<dbReference type="EMBL" id="JAGXOE010000012">
    <property type="protein sequence ID" value="MBS4101168.1"/>
    <property type="molecule type" value="Genomic_DNA"/>
</dbReference>
<gene>
    <name evidence="4" type="ORF">KFZ73_07935</name>
</gene>
<dbReference type="InterPro" id="IPR000086">
    <property type="entry name" value="NUDIX_hydrolase_dom"/>
</dbReference>
<evidence type="ECO:0000313" key="4">
    <source>
        <dbReference type="EMBL" id="MBS4101168.1"/>
    </source>
</evidence>